<dbReference type="InterPro" id="IPR016136">
    <property type="entry name" value="DNA_helicase_N/primase_C"/>
</dbReference>
<proteinExistence type="predicted"/>
<reference evidence="4 5" key="1">
    <citation type="journal article" date="2018" name="Nat. Biotechnol.">
        <title>A standardized bacterial taxonomy based on genome phylogeny substantially revises the tree of life.</title>
        <authorList>
            <person name="Parks D.H."/>
            <person name="Chuvochina M."/>
            <person name="Waite D.W."/>
            <person name="Rinke C."/>
            <person name="Skarshewski A."/>
            <person name="Chaumeil P.A."/>
            <person name="Hugenholtz P."/>
        </authorList>
    </citation>
    <scope>NUCLEOTIDE SEQUENCE [LARGE SCALE GENOMIC DNA]</scope>
    <source>
        <strain evidence="4">UBA8739</strain>
    </source>
</reference>
<organism evidence="4 5">
    <name type="scientific">Tistrella mobilis</name>
    <dbReference type="NCBI Taxonomy" id="171437"/>
    <lineage>
        <taxon>Bacteria</taxon>
        <taxon>Pseudomonadati</taxon>
        <taxon>Pseudomonadota</taxon>
        <taxon>Alphaproteobacteria</taxon>
        <taxon>Geminicoccales</taxon>
        <taxon>Geminicoccaceae</taxon>
        <taxon>Tistrella</taxon>
    </lineage>
</organism>
<evidence type="ECO:0000313" key="4">
    <source>
        <dbReference type="EMBL" id="HAE47507.1"/>
    </source>
</evidence>
<comment type="caution">
    <text evidence="4">The sequence shown here is derived from an EMBL/GenBank/DDBJ whole genome shotgun (WGS) entry which is preliminary data.</text>
</comment>
<feature type="non-terminal residue" evidence="4">
    <location>
        <position position="1"/>
    </location>
</feature>
<feature type="compositionally biased region" description="Basic and acidic residues" evidence="3">
    <location>
        <begin position="212"/>
        <end position="235"/>
    </location>
</feature>
<dbReference type="GO" id="GO:0006269">
    <property type="term" value="P:DNA replication, synthesis of primer"/>
    <property type="evidence" value="ECO:0007669"/>
    <property type="project" value="UniProtKB-KW"/>
</dbReference>
<evidence type="ECO:0000313" key="5">
    <source>
        <dbReference type="Proteomes" id="UP000257706"/>
    </source>
</evidence>
<evidence type="ECO:0000256" key="2">
    <source>
        <dbReference type="SAM" id="Coils"/>
    </source>
</evidence>
<name>A0A3B9IJM4_9PROT</name>
<dbReference type="AlphaFoldDB" id="A0A3B9IJM4"/>
<gene>
    <name evidence="4" type="ORF">DCK97_08820</name>
</gene>
<feature type="region of interest" description="Disordered" evidence="3">
    <location>
        <begin position="211"/>
        <end position="235"/>
    </location>
</feature>
<dbReference type="Gene3D" id="1.10.860.10">
    <property type="entry name" value="DNAb Helicase, Chain A"/>
    <property type="match status" value="1"/>
</dbReference>
<dbReference type="Proteomes" id="UP000257706">
    <property type="component" value="Unassembled WGS sequence"/>
</dbReference>
<feature type="coiled-coil region" evidence="2">
    <location>
        <begin position="173"/>
        <end position="200"/>
    </location>
</feature>
<keyword evidence="1" id="KW-0639">Primosome</keyword>
<evidence type="ECO:0000256" key="3">
    <source>
        <dbReference type="SAM" id="MobiDB-lite"/>
    </source>
</evidence>
<sequence length="235" mass="25994">AEAIAALGPVLAKVGSPVEARLHVERVARKFGIHDVEAVRRQLRAGVRSARRRRRGEPEPEAPRKLQRAGKKVDFDGLELRLLGLLLDCPDLFGTAEAKNFGELLTSPDLRAIFLGTSRLVEERGGVEAPALLEEVQGNPALPWLEGRLARPEQEDSRGALELLRKGLRQLGQRSRQARLRALSQQIQQARQRGDDAAADEMMKKYVALFRGARDEKGSRGDDGDESSRFEDHGA</sequence>
<keyword evidence="2" id="KW-0175">Coiled coil</keyword>
<evidence type="ECO:0000256" key="1">
    <source>
        <dbReference type="ARBA" id="ARBA00022515"/>
    </source>
</evidence>
<evidence type="ECO:0008006" key="6">
    <source>
        <dbReference type="Google" id="ProtNLM"/>
    </source>
</evidence>
<dbReference type="EMBL" id="DMAI01000135">
    <property type="protein sequence ID" value="HAE47507.1"/>
    <property type="molecule type" value="Genomic_DNA"/>
</dbReference>
<feature type="region of interest" description="Disordered" evidence="3">
    <location>
        <begin position="47"/>
        <end position="68"/>
    </location>
</feature>
<protein>
    <recommendedName>
        <fullName evidence="6">DNA primase</fullName>
    </recommendedName>
</protein>
<dbReference type="GO" id="GO:1990077">
    <property type="term" value="C:primosome complex"/>
    <property type="evidence" value="ECO:0007669"/>
    <property type="project" value="UniProtKB-KW"/>
</dbReference>
<accession>A0A3B9IJM4</accession>